<evidence type="ECO:0000259" key="1">
    <source>
        <dbReference type="Pfam" id="PF07872"/>
    </source>
</evidence>
<proteinExistence type="predicted"/>
<organism evidence="2 3">
    <name type="scientific">Oceanobacillus kimchii</name>
    <dbReference type="NCBI Taxonomy" id="746691"/>
    <lineage>
        <taxon>Bacteria</taxon>
        <taxon>Bacillati</taxon>
        <taxon>Bacillota</taxon>
        <taxon>Bacilli</taxon>
        <taxon>Bacillales</taxon>
        <taxon>Bacillaceae</taxon>
        <taxon>Oceanobacillus</taxon>
    </lineage>
</organism>
<dbReference type="EMBL" id="BSKO01000001">
    <property type="protein sequence ID" value="GLO66803.1"/>
    <property type="molecule type" value="Genomic_DNA"/>
</dbReference>
<dbReference type="Pfam" id="PF07872">
    <property type="entry name" value="DUF1659"/>
    <property type="match status" value="1"/>
</dbReference>
<name>A0ABQ5TIV8_9BACI</name>
<protein>
    <recommendedName>
        <fullName evidence="1">DUF1659 domain-containing protein</fullName>
    </recommendedName>
</protein>
<evidence type="ECO:0000313" key="3">
    <source>
        <dbReference type="Proteomes" id="UP001275436"/>
    </source>
</evidence>
<dbReference type="RefSeq" id="WP_017797254.1">
    <property type="nucleotide sequence ID" value="NZ_BSKO01000001.1"/>
</dbReference>
<dbReference type="Proteomes" id="UP001275436">
    <property type="component" value="Unassembled WGS sequence"/>
</dbReference>
<feature type="domain" description="DUF1659" evidence="1">
    <location>
        <begin position="3"/>
        <end position="72"/>
    </location>
</feature>
<gene>
    <name evidence="2" type="ORF">MACH08_25870</name>
</gene>
<dbReference type="InterPro" id="IPR012454">
    <property type="entry name" value="DUF1659"/>
</dbReference>
<accession>A0ABQ5TIV8</accession>
<evidence type="ECO:0000313" key="2">
    <source>
        <dbReference type="EMBL" id="GLO66803.1"/>
    </source>
</evidence>
<sequence>MAVVDLVDSMLQLTFNEGVDPESGEPILAYKRFNQVKMEANHEQLYNVATAFAGLQEHTLYQVSRRDISDIYQS</sequence>
<reference evidence="2 3" key="1">
    <citation type="submission" date="2023-02" db="EMBL/GenBank/DDBJ databases">
        <title>Oceanobacillus kimchii IFOP_LL358 isolated form Alexandrium catenella lab strain.</title>
        <authorList>
            <person name="Gajardo G."/>
            <person name="Ueki S."/>
            <person name="Maruyama F."/>
        </authorList>
    </citation>
    <scope>NUCLEOTIDE SEQUENCE [LARGE SCALE GENOMIC DNA]</scope>
    <source>
        <strain evidence="2 3">IFOP_LL358</strain>
    </source>
</reference>
<keyword evidence="3" id="KW-1185">Reference proteome</keyword>
<comment type="caution">
    <text evidence="2">The sequence shown here is derived from an EMBL/GenBank/DDBJ whole genome shotgun (WGS) entry which is preliminary data.</text>
</comment>